<organism evidence="1 2">
    <name type="scientific">Microterricola viridarii</name>
    <dbReference type="NCBI Taxonomy" id="412690"/>
    <lineage>
        <taxon>Bacteria</taxon>
        <taxon>Bacillati</taxon>
        <taxon>Actinomycetota</taxon>
        <taxon>Actinomycetes</taxon>
        <taxon>Micrococcales</taxon>
        <taxon>Microbacteriaceae</taxon>
        <taxon>Microterricola</taxon>
    </lineage>
</organism>
<reference evidence="2" key="2">
    <citation type="submission" date="2016-01" db="EMBL/GenBank/DDBJ databases">
        <title>First complete genome sequence of a species in the genus Microterricola, an extremophilic cold active enzyme producing strain ERGS5:02 isolated from Sikkim Himalaya.</title>
        <authorList>
            <person name="Kumar R."/>
            <person name="Singh D."/>
            <person name="Swarnkar M.K."/>
        </authorList>
    </citation>
    <scope>NUCLEOTIDE SEQUENCE [LARGE SCALE GENOMIC DNA]</scope>
    <source>
        <strain evidence="2">ERGS5:02</strain>
    </source>
</reference>
<dbReference type="KEGG" id="mvd:AWU67_10105"/>
<protein>
    <submittedName>
        <fullName evidence="1">Uncharacterized protein</fullName>
    </submittedName>
</protein>
<evidence type="ECO:0000313" key="2">
    <source>
        <dbReference type="Proteomes" id="UP000058305"/>
    </source>
</evidence>
<sequence length="161" mass="17280">MSVQASDRRAAEALSSLIARLQAEPLTAQDPSEHYGYRVVWSAPDRAFRGTVEELPTLCWFADEHTAALAGIRNRAREAIAEAAASGTAVPRPFGELRAATESALTRASTGAAGVALWVPIEIYAQLESAAREQLVEPRLLAISRLAGSREIALLERRASA</sequence>
<dbReference type="OrthoDB" id="5297106at2"/>
<name>A0A0X8E4Z7_9MICO</name>
<dbReference type="AlphaFoldDB" id="A0A0X8E4Z7"/>
<proteinExistence type="predicted"/>
<reference evidence="1 2" key="1">
    <citation type="journal article" date="2016" name="J. Biotechnol.">
        <title>First complete genome sequence of a species in the genus Microterricola, an extremophilic cold active enzyme producing bacterial strain ERGS5:02 isolated from Sikkim Himalaya.</title>
        <authorList>
            <person name="Himanshu"/>
            <person name="Swarnkar M.K."/>
            <person name="Singh D."/>
            <person name="Kumar R."/>
        </authorList>
    </citation>
    <scope>NUCLEOTIDE SEQUENCE [LARGE SCALE GENOMIC DNA]</scope>
    <source>
        <strain evidence="1 2">ERGS5:02</strain>
    </source>
</reference>
<dbReference type="Proteomes" id="UP000058305">
    <property type="component" value="Chromosome"/>
</dbReference>
<accession>A0A0X8E4Z7</accession>
<evidence type="ECO:0000313" key="1">
    <source>
        <dbReference type="EMBL" id="AMB59151.1"/>
    </source>
</evidence>
<dbReference type="RefSeq" id="WP_067228488.1">
    <property type="nucleotide sequence ID" value="NZ_CP014145.1"/>
</dbReference>
<gene>
    <name evidence="1" type="ORF">AWU67_10105</name>
</gene>
<dbReference type="EMBL" id="CP014145">
    <property type="protein sequence ID" value="AMB59151.1"/>
    <property type="molecule type" value="Genomic_DNA"/>
</dbReference>
<keyword evidence="2" id="KW-1185">Reference proteome</keyword>